<proteinExistence type="predicted"/>
<evidence type="ECO:0000256" key="2">
    <source>
        <dbReference type="SAM" id="MobiDB-lite"/>
    </source>
</evidence>
<dbReference type="InterPro" id="IPR038279">
    <property type="entry name" value="Ndc10_dom2_sf"/>
</dbReference>
<reference evidence="6 7" key="1">
    <citation type="journal article" date="2011" name="Proc. Natl. Acad. Sci. U.S.A.">
        <title>Evolutionary erosion of yeast sex chromosomes by mating-type switching accidents.</title>
        <authorList>
            <person name="Gordon J.L."/>
            <person name="Armisen D."/>
            <person name="Proux-Wera E."/>
            <person name="Oheigeartaigh S.S."/>
            <person name="Byrne K.P."/>
            <person name="Wolfe K.H."/>
        </authorList>
    </citation>
    <scope>NUCLEOTIDE SEQUENCE [LARGE SCALE GENOMIC DNA]</scope>
    <source>
        <strain evidence="7">ATCC MYA-139 / BCRC 22969 / CBS 8797 / CCRC 22969 / KCTC 17520 / NBRC 10181 / NCYC 3082</strain>
    </source>
</reference>
<dbReference type="InterPro" id="IPR022210">
    <property type="entry name" value="TF_GCR1-like"/>
</dbReference>
<name>J7R158_HUIN7</name>
<evidence type="ECO:0000313" key="6">
    <source>
        <dbReference type="EMBL" id="CCK68520.1"/>
    </source>
</evidence>
<evidence type="ECO:0000259" key="5">
    <source>
        <dbReference type="Pfam" id="PF21400"/>
    </source>
</evidence>
<evidence type="ECO:0000313" key="7">
    <source>
        <dbReference type="Proteomes" id="UP000006310"/>
    </source>
</evidence>
<feature type="domain" description="Ndc10" evidence="4">
    <location>
        <begin position="137"/>
        <end position="437"/>
    </location>
</feature>
<dbReference type="Gene3D" id="1.10.443.20">
    <property type="entry name" value="Centromere DNA-binding protein complex CBF3 subunit, domain 2"/>
    <property type="match status" value="1"/>
</dbReference>
<feature type="domain" description="NDC10 N-terminal" evidence="5">
    <location>
        <begin position="7"/>
        <end position="128"/>
    </location>
</feature>
<dbReference type="Proteomes" id="UP000006310">
    <property type="component" value="Chromosome 2"/>
</dbReference>
<dbReference type="RefSeq" id="XP_022462766.1">
    <property type="nucleotide sequence ID" value="XM_022611348.1"/>
</dbReference>
<dbReference type="OrthoDB" id="4032152at2759"/>
<dbReference type="Pfam" id="PF16787">
    <property type="entry name" value="NDC10_II"/>
    <property type="match status" value="1"/>
</dbReference>
<dbReference type="Pfam" id="PF21400">
    <property type="entry name" value="Ndc10_N"/>
    <property type="match status" value="1"/>
</dbReference>
<dbReference type="STRING" id="1071383.J7R158"/>
<feature type="region of interest" description="Disordered" evidence="2">
    <location>
        <begin position="583"/>
        <end position="612"/>
    </location>
</feature>
<evidence type="ECO:0000256" key="1">
    <source>
        <dbReference type="ARBA" id="ARBA00023125"/>
    </source>
</evidence>
<dbReference type="eggNOG" id="ENOG502QVZD">
    <property type="taxonomic scope" value="Eukaryota"/>
</dbReference>
<dbReference type="Gene3D" id="1.10.150.130">
    <property type="match status" value="1"/>
</dbReference>
<sequence length="854" mass="99329">MDVEEQQQKLKLLEGSVSPRARYLFRNYFLQYVKWCQKHGLLQDEDLDSNREVYSNLPLYNAVIHRFIIDTVVLQNGNDSGTNEIDTEAFGMIVQALQFYGKICSLYGNERMDLNASLPYFVNVNLLHTNRINWKPLVTVSLNMWNPEANSTNFKSSMERLRFLVDFQFASYTKLTFQERSRLKMSSLQIRGQTLRDTEIWYDTYDDTVDDGNGTSLHRPVSLLPQDCPFLCPWTTLAAYLFFRFYGIKSGFRGDGFPDLNNDDLVRSLPLIKGKFAAEYPRENTLGLYYSSVLKYCSLPYRKKNYFEGMRPNFPQLDYREFELLNERMPDDVVPFDFKRILNAKSPYLSDKSTASNFNCNWKNESIGPPRTILTQVFPEIEKFKKDKTLLSEESQAFLDLLELLRLQLVSNLPLIYKVFPSHELFRHDIFNNSDFQMYLHDFQLNEGDLLPFTLLAKKPAHLPDLYSYLVEPAGSTAMVADRADRRNPPVAQALTSNDQLEEIKRQNFEFIQFQTLSNFKSFIILISKIFDKLSIKNSSRREITRQINYYTDLLQEKLNSSNPKDIKDYFLKNEILKHSAGLVPSEEPSRNRKQSSNFKLLDVSEDEDEDRMVMDSGSEAGSEVDSEELKRMVEELVSDRVTSIVAEQISYLEQRLEAEMDRKLDAKLDALFNQKLKRRLSNDNDLDSDSSIETNFSLGSESLKRSNANDFAKRVKLQAANMSSSLVGNRREAPSSAKHSFRMDGNINSIEEVIIEWFTPNPDMNNQCVHSMNKTGDKTWRIPFESIYRQRKVIIELYVFLINVQHIDRYRAIELCNHWAAGKTLAEFAHFLKKWKREHGNSFESLYALNRSP</sequence>
<dbReference type="GO" id="GO:0000022">
    <property type="term" value="P:mitotic spindle elongation"/>
    <property type="evidence" value="ECO:0007669"/>
    <property type="project" value="EnsemblFungi"/>
</dbReference>
<reference evidence="7" key="2">
    <citation type="submission" date="2012-08" db="EMBL/GenBank/DDBJ databases">
        <title>Genome sequence of Kazachstania naganishii.</title>
        <authorList>
            <person name="Gordon J.L."/>
            <person name="Armisen D."/>
            <person name="Proux-Wera E."/>
            <person name="OhEigeartaigh S.S."/>
            <person name="Byrne K.P."/>
            <person name="Wolfe K.H."/>
        </authorList>
    </citation>
    <scope>NUCLEOTIDE SEQUENCE [LARGE SCALE GENOMIC DNA]</scope>
    <source>
        <strain evidence="7">ATCC MYA-139 / BCRC 22969 / CBS 8797 / CCRC 22969 / KCTC 17520 / NBRC 10181 / NCYC 3082</strain>
    </source>
</reference>
<dbReference type="GO" id="GO:0000921">
    <property type="term" value="P:septin ring assembly"/>
    <property type="evidence" value="ECO:0007669"/>
    <property type="project" value="EnsemblFungi"/>
</dbReference>
<evidence type="ECO:0000259" key="4">
    <source>
        <dbReference type="Pfam" id="PF16787"/>
    </source>
</evidence>
<dbReference type="KEGG" id="kng:KNAG_0B00720"/>
<evidence type="ECO:0000259" key="3">
    <source>
        <dbReference type="Pfam" id="PF12550"/>
    </source>
</evidence>
<gene>
    <name evidence="6" type="primary">KNAG0B00720</name>
    <name evidence="6" type="ordered locus">KNAG_0B00720</name>
</gene>
<dbReference type="InterPro" id="IPR031872">
    <property type="entry name" value="NDC10_II"/>
</dbReference>
<dbReference type="GO" id="GO:0008301">
    <property type="term" value="F:DNA binding, bending"/>
    <property type="evidence" value="ECO:0007669"/>
    <property type="project" value="EnsemblFungi"/>
</dbReference>
<keyword evidence="7" id="KW-1185">Reference proteome</keyword>
<dbReference type="GO" id="GO:0051382">
    <property type="term" value="P:kinetochore assembly"/>
    <property type="evidence" value="ECO:0007669"/>
    <property type="project" value="EnsemblFungi"/>
</dbReference>
<organism evidence="6 7">
    <name type="scientific">Huiozyma naganishii (strain ATCC MYA-139 / BCRC 22969 / CBS 8797 / KCTC 17520 / NBRC 10181 / NCYC 3082 / Yp74L-3)</name>
    <name type="common">Yeast</name>
    <name type="synonym">Kazachstania naganishii</name>
    <dbReference type="NCBI Taxonomy" id="1071383"/>
    <lineage>
        <taxon>Eukaryota</taxon>
        <taxon>Fungi</taxon>
        <taxon>Dikarya</taxon>
        <taxon>Ascomycota</taxon>
        <taxon>Saccharomycotina</taxon>
        <taxon>Saccharomycetes</taxon>
        <taxon>Saccharomycetales</taxon>
        <taxon>Saccharomycetaceae</taxon>
        <taxon>Huiozyma</taxon>
    </lineage>
</organism>
<dbReference type="Pfam" id="PF12550">
    <property type="entry name" value="GCR1_C"/>
    <property type="match status" value="1"/>
</dbReference>
<dbReference type="InterPro" id="IPR010998">
    <property type="entry name" value="Integrase_recombinase_N"/>
</dbReference>
<evidence type="ECO:0008006" key="8">
    <source>
        <dbReference type="Google" id="ProtNLM"/>
    </source>
</evidence>
<feature type="domain" description="Transcription activator GCR1-like" evidence="3">
    <location>
        <begin position="742"/>
        <end position="818"/>
    </location>
</feature>
<dbReference type="GO" id="GO:0051233">
    <property type="term" value="C:spindle midzone"/>
    <property type="evidence" value="ECO:0007669"/>
    <property type="project" value="EnsemblFungi"/>
</dbReference>
<dbReference type="HOGENOM" id="CLU_320281_0_0_1"/>
<protein>
    <recommendedName>
        <fullName evidence="8">Transcription activator GCR1-like domain-containing protein</fullName>
    </recommendedName>
</protein>
<dbReference type="InterPro" id="IPR049055">
    <property type="entry name" value="NDC10_N"/>
</dbReference>
<dbReference type="GO" id="GO:0019237">
    <property type="term" value="F:centromeric DNA binding"/>
    <property type="evidence" value="ECO:0007669"/>
    <property type="project" value="EnsemblFungi"/>
</dbReference>
<dbReference type="GO" id="GO:0031518">
    <property type="term" value="C:CBF3 complex"/>
    <property type="evidence" value="ECO:0007669"/>
    <property type="project" value="EnsemblFungi"/>
</dbReference>
<dbReference type="GeneID" id="34524170"/>
<accession>J7R158</accession>
<dbReference type="GO" id="GO:0000776">
    <property type="term" value="C:kinetochore"/>
    <property type="evidence" value="ECO:0007669"/>
    <property type="project" value="EnsemblFungi"/>
</dbReference>
<keyword evidence="1" id="KW-0238">DNA-binding</keyword>
<dbReference type="AlphaFoldDB" id="J7R158"/>
<dbReference type="EMBL" id="HE978315">
    <property type="protein sequence ID" value="CCK68520.1"/>
    <property type="molecule type" value="Genomic_DNA"/>
</dbReference>
<dbReference type="OMA" id="LEWFTPN"/>